<dbReference type="NCBIfam" id="NF041546">
    <property type="entry name" value="ParA_partition"/>
    <property type="match status" value="1"/>
</dbReference>
<accession>A0A0C2V4D2</accession>
<dbReference type="OrthoDB" id="9804460at2"/>
<evidence type="ECO:0000259" key="1">
    <source>
        <dbReference type="Pfam" id="PF01656"/>
    </source>
</evidence>
<dbReference type="InterPro" id="IPR048089">
    <property type="entry name" value="McdA"/>
</dbReference>
<dbReference type="AlphaFoldDB" id="A0A0C2V4D2"/>
<gene>
    <name evidence="2" type="ORF">CCC_02725</name>
</gene>
<comment type="caution">
    <text evidence="2">The sequence shown here is derived from an EMBL/GenBank/DDBJ whole genome shotgun (WGS) entry which is preliminary data.</text>
</comment>
<dbReference type="PANTHER" id="PTHR13696">
    <property type="entry name" value="P-LOOP CONTAINING NUCLEOSIDE TRIPHOSPHATE HYDROLASE"/>
    <property type="match status" value="1"/>
</dbReference>
<dbReference type="PANTHER" id="PTHR13696:SF96">
    <property type="entry name" value="COBQ_COBB_MIND_PARA NUCLEOTIDE BINDING DOMAIN-CONTAINING PROTEIN"/>
    <property type="match status" value="1"/>
</dbReference>
<dbReference type="InterPro" id="IPR050678">
    <property type="entry name" value="DNA_Partitioning_ATPase"/>
</dbReference>
<dbReference type="EMBL" id="JXSL01000020">
    <property type="protein sequence ID" value="KIL99936.1"/>
    <property type="molecule type" value="Genomic_DNA"/>
</dbReference>
<dbReference type="InterPro" id="IPR027417">
    <property type="entry name" value="P-loop_NTPase"/>
</dbReference>
<reference evidence="2 3" key="1">
    <citation type="submission" date="2015-01" db="EMBL/GenBank/DDBJ databases">
        <title>Genome Sequence of Magnetospirillum magnetotacticum Strain MS-1.</title>
        <authorList>
            <person name="Marinov G.K."/>
            <person name="Smalley M.D."/>
            <person name="DeSalvo G."/>
        </authorList>
    </citation>
    <scope>NUCLEOTIDE SEQUENCE [LARGE SCALE GENOMIC DNA]</scope>
    <source>
        <strain evidence="2 3">MS-1</strain>
    </source>
</reference>
<dbReference type="Pfam" id="PF01656">
    <property type="entry name" value="CbiA"/>
    <property type="match status" value="1"/>
</dbReference>
<proteinExistence type="predicted"/>
<evidence type="ECO:0000313" key="3">
    <source>
        <dbReference type="Proteomes" id="UP000031971"/>
    </source>
</evidence>
<sequence>MAAKAVTIAQQKGGAGKTTIAAQLAVAFAKGGLRVGLLDIDPQGSLAAWYDIRKALVEEEGGGITFVQASGWRLSTELDRLKRDVDVVLIDSPPHAETEVRIAVRAADLILVPMQPSPMDLWATGPTLDMARKEKSPALMVFNRTPSRGKLVDAVRKKIKDSEVPVAQTVLGNRVAFAASMMEGKGVVESNPRHTATKEINALAAEIAAILGLD</sequence>
<dbReference type="Proteomes" id="UP000031971">
    <property type="component" value="Unassembled WGS sequence"/>
</dbReference>
<name>A0A0C2V4D2_PARME</name>
<evidence type="ECO:0000313" key="2">
    <source>
        <dbReference type="EMBL" id="KIL99936.1"/>
    </source>
</evidence>
<dbReference type="InterPro" id="IPR002586">
    <property type="entry name" value="CobQ/CobB/MinD/ParA_Nub-bd_dom"/>
</dbReference>
<dbReference type="STRING" id="272627.CCC_02725"/>
<keyword evidence="3" id="KW-1185">Reference proteome</keyword>
<dbReference type="CDD" id="cd02042">
    <property type="entry name" value="ParAB_family"/>
    <property type="match status" value="1"/>
</dbReference>
<feature type="domain" description="CobQ/CobB/MinD/ParA nucleotide binding" evidence="1">
    <location>
        <begin position="6"/>
        <end position="185"/>
    </location>
</feature>
<dbReference type="PIRSF" id="PIRSF009320">
    <property type="entry name" value="Nuc_binding_HP_1000"/>
    <property type="match status" value="1"/>
</dbReference>
<dbReference type="SUPFAM" id="SSF52540">
    <property type="entry name" value="P-loop containing nucleoside triphosphate hydrolases"/>
    <property type="match status" value="1"/>
</dbReference>
<organism evidence="2 3">
    <name type="scientific">Paramagnetospirillum magnetotacticum MS-1</name>
    <dbReference type="NCBI Taxonomy" id="272627"/>
    <lineage>
        <taxon>Bacteria</taxon>
        <taxon>Pseudomonadati</taxon>
        <taxon>Pseudomonadota</taxon>
        <taxon>Alphaproteobacteria</taxon>
        <taxon>Rhodospirillales</taxon>
        <taxon>Magnetospirillaceae</taxon>
        <taxon>Paramagnetospirillum</taxon>
    </lineage>
</organism>
<dbReference type="RefSeq" id="WP_009869295.1">
    <property type="nucleotide sequence ID" value="NZ_JXSL01000020.1"/>
</dbReference>
<protein>
    <submittedName>
        <fullName evidence="2">Chromosome (Plasmid) partitioning protein ParA</fullName>
    </submittedName>
</protein>
<dbReference type="Gene3D" id="3.40.50.300">
    <property type="entry name" value="P-loop containing nucleotide triphosphate hydrolases"/>
    <property type="match status" value="1"/>
</dbReference>